<dbReference type="InterPro" id="IPR039448">
    <property type="entry name" value="Beta_helix"/>
</dbReference>
<protein>
    <recommendedName>
        <fullName evidence="2">Right handed beta helix domain-containing protein</fullName>
    </recommendedName>
</protein>
<dbReference type="Pfam" id="PF13229">
    <property type="entry name" value="Beta_helix"/>
    <property type="match status" value="1"/>
</dbReference>
<name>A0A395JW50_9GAMM</name>
<evidence type="ECO:0000313" key="4">
    <source>
        <dbReference type="Proteomes" id="UP000253083"/>
    </source>
</evidence>
<feature type="domain" description="Right handed beta helix" evidence="2">
    <location>
        <begin position="134"/>
        <end position="274"/>
    </location>
</feature>
<sequence>MIKPQCFQRTILLANLFLICSLPNTVLAQNKVVVIPMAGDSVVQEIDTFDRTIIVGGSGSAAENGQAVLTALDQISSPSTSNRWVIWLEPGQFDVGSAGIILPDYVSLRGSGMGVSIVYSAGTASHHRAIDLAGNNTLSDLTIEDSSSGSSSGAVVPSGDNVIIQNIQVLTDDEDGIRIHNDTENVLVNNAIVNAGDRALSAQGSNNDIMVRNSALASNTDNTVNVGTNSVVLIESSTIDNTSTNKPVLNIFNDSELTIRHSSISATSIDTSGDLVNNATTSTSVLLMYHNHINVSTSFDFGAGASLCYAITTPKGFLADSYCFPGMSS</sequence>
<feature type="signal peptide" evidence="1">
    <location>
        <begin position="1"/>
        <end position="28"/>
    </location>
</feature>
<dbReference type="EMBL" id="QNRT01000001">
    <property type="protein sequence ID" value="RBP53778.1"/>
    <property type="molecule type" value="Genomic_DNA"/>
</dbReference>
<dbReference type="InParanoid" id="A0A395JW50"/>
<evidence type="ECO:0000256" key="1">
    <source>
        <dbReference type="SAM" id="SignalP"/>
    </source>
</evidence>
<dbReference type="Gene3D" id="2.160.20.10">
    <property type="entry name" value="Single-stranded right-handed beta-helix, Pectin lyase-like"/>
    <property type="match status" value="1"/>
</dbReference>
<keyword evidence="4" id="KW-1185">Reference proteome</keyword>
<proteinExistence type="predicted"/>
<reference evidence="3 4" key="1">
    <citation type="submission" date="2018-06" db="EMBL/GenBank/DDBJ databases">
        <title>Genomic Encyclopedia of Type Strains, Phase IV (KMG-IV): sequencing the most valuable type-strain genomes for metagenomic binning, comparative biology and taxonomic classification.</title>
        <authorList>
            <person name="Goeker M."/>
        </authorList>
    </citation>
    <scope>NUCLEOTIDE SEQUENCE [LARGE SCALE GENOMIC DNA]</scope>
    <source>
        <strain evidence="3 4">DSM 24032</strain>
    </source>
</reference>
<comment type="caution">
    <text evidence="3">The sequence shown here is derived from an EMBL/GenBank/DDBJ whole genome shotgun (WGS) entry which is preliminary data.</text>
</comment>
<dbReference type="Proteomes" id="UP000253083">
    <property type="component" value="Unassembled WGS sequence"/>
</dbReference>
<feature type="chain" id="PRO_5017420276" description="Right handed beta helix domain-containing protein" evidence="1">
    <location>
        <begin position="29"/>
        <end position="329"/>
    </location>
</feature>
<evidence type="ECO:0000259" key="2">
    <source>
        <dbReference type="Pfam" id="PF13229"/>
    </source>
</evidence>
<accession>A0A395JW50</accession>
<dbReference type="InterPro" id="IPR012334">
    <property type="entry name" value="Pectin_lyas_fold"/>
</dbReference>
<dbReference type="AlphaFoldDB" id="A0A395JW50"/>
<dbReference type="SUPFAM" id="SSF51126">
    <property type="entry name" value="Pectin lyase-like"/>
    <property type="match status" value="1"/>
</dbReference>
<dbReference type="InterPro" id="IPR011050">
    <property type="entry name" value="Pectin_lyase_fold/virulence"/>
</dbReference>
<dbReference type="RefSeq" id="WP_113953316.1">
    <property type="nucleotide sequence ID" value="NZ_QNRT01000001.1"/>
</dbReference>
<evidence type="ECO:0000313" key="3">
    <source>
        <dbReference type="EMBL" id="RBP53778.1"/>
    </source>
</evidence>
<keyword evidence="1" id="KW-0732">Signal</keyword>
<gene>
    <name evidence="3" type="ORF">DFR28_1011167</name>
</gene>
<organism evidence="3 4">
    <name type="scientific">Arenicella xantha</name>
    <dbReference type="NCBI Taxonomy" id="644221"/>
    <lineage>
        <taxon>Bacteria</taxon>
        <taxon>Pseudomonadati</taxon>
        <taxon>Pseudomonadota</taxon>
        <taxon>Gammaproteobacteria</taxon>
        <taxon>Arenicellales</taxon>
        <taxon>Arenicellaceae</taxon>
        <taxon>Arenicella</taxon>
    </lineage>
</organism>